<accession>A0A084JM91</accession>
<comment type="caution">
    <text evidence="8">The sequence shown here is derived from an EMBL/GenBank/DDBJ whole genome shotgun (WGS) entry which is preliminary data.</text>
</comment>
<feature type="domain" description="PhoU" evidence="7">
    <location>
        <begin position="363"/>
        <end position="448"/>
    </location>
</feature>
<keyword evidence="3 6" id="KW-0812">Transmembrane</keyword>
<feature type="transmembrane region" description="Helical" evidence="6">
    <location>
        <begin position="187"/>
        <end position="211"/>
    </location>
</feature>
<name>A0A084JM91_9FIRM</name>
<dbReference type="RefSeq" id="WP_038281002.1">
    <property type="nucleotide sequence ID" value="NZ_JPME01000013.1"/>
</dbReference>
<feature type="transmembrane region" description="Helical" evidence="6">
    <location>
        <begin position="258"/>
        <end position="283"/>
    </location>
</feature>
<dbReference type="Gene3D" id="1.20.58.220">
    <property type="entry name" value="Phosphate transport system protein phou homolog 2, domain 2"/>
    <property type="match status" value="1"/>
</dbReference>
<evidence type="ECO:0000256" key="5">
    <source>
        <dbReference type="ARBA" id="ARBA00023136"/>
    </source>
</evidence>
<dbReference type="GO" id="GO:0044341">
    <property type="term" value="P:sodium-dependent phosphate transport"/>
    <property type="evidence" value="ECO:0007669"/>
    <property type="project" value="InterPro"/>
</dbReference>
<gene>
    <name evidence="8" type="ORF">IO98_11295</name>
</gene>
<dbReference type="Pfam" id="PF01895">
    <property type="entry name" value="PhoU"/>
    <property type="match status" value="2"/>
</dbReference>
<feature type="transmembrane region" description="Helical" evidence="6">
    <location>
        <begin position="6"/>
        <end position="27"/>
    </location>
</feature>
<feature type="transmembrane region" description="Helical" evidence="6">
    <location>
        <begin position="48"/>
        <end position="81"/>
    </location>
</feature>
<feature type="transmembrane region" description="Helical" evidence="6">
    <location>
        <begin position="148"/>
        <end position="166"/>
    </location>
</feature>
<feature type="transmembrane region" description="Helical" evidence="6">
    <location>
        <begin position="223"/>
        <end position="246"/>
    </location>
</feature>
<reference evidence="8 9" key="1">
    <citation type="submission" date="2014-07" db="EMBL/GenBank/DDBJ databases">
        <title>Draft genome of Clostridium celerecrescens 152B isolated from sediments associated with methane hydrate from Krishna Godavari basin.</title>
        <authorList>
            <person name="Honkalas V.S."/>
            <person name="Dabir A.P."/>
            <person name="Arora P."/>
            <person name="Dhakephalkar P.K."/>
        </authorList>
    </citation>
    <scope>NUCLEOTIDE SEQUENCE [LARGE SCALE GENOMIC DNA]</scope>
    <source>
        <strain evidence="8 9">152B</strain>
    </source>
</reference>
<dbReference type="Pfam" id="PF02690">
    <property type="entry name" value="Na_Pi_cotrans"/>
    <property type="match status" value="2"/>
</dbReference>
<comment type="subcellular location">
    <subcellularLocation>
        <location evidence="1">Cell membrane</location>
        <topology evidence="1">Multi-pass membrane protein</topology>
    </subcellularLocation>
</comment>
<dbReference type="OrthoDB" id="9763003at2"/>
<dbReference type="InterPro" id="IPR003841">
    <property type="entry name" value="Na/Pi_transpt"/>
</dbReference>
<evidence type="ECO:0000256" key="2">
    <source>
        <dbReference type="ARBA" id="ARBA00022475"/>
    </source>
</evidence>
<evidence type="ECO:0000256" key="4">
    <source>
        <dbReference type="ARBA" id="ARBA00022989"/>
    </source>
</evidence>
<evidence type="ECO:0000259" key="7">
    <source>
        <dbReference type="Pfam" id="PF01895"/>
    </source>
</evidence>
<dbReference type="EMBL" id="JPME01000013">
    <property type="protein sequence ID" value="KEZ90075.1"/>
    <property type="molecule type" value="Genomic_DNA"/>
</dbReference>
<dbReference type="PANTHER" id="PTHR10010">
    <property type="entry name" value="SOLUTE CARRIER FAMILY 34 SODIUM PHOSPHATE , MEMBER 2-RELATED"/>
    <property type="match status" value="1"/>
</dbReference>
<keyword evidence="5 6" id="KW-0472">Membrane</keyword>
<dbReference type="InterPro" id="IPR004633">
    <property type="entry name" value="NaPi_cotrn-rel/YqeW-like"/>
</dbReference>
<evidence type="ECO:0000256" key="1">
    <source>
        <dbReference type="ARBA" id="ARBA00004651"/>
    </source>
</evidence>
<proteinExistence type="predicted"/>
<dbReference type="InterPro" id="IPR038078">
    <property type="entry name" value="PhoU-like_sf"/>
</dbReference>
<dbReference type="GO" id="GO:0005886">
    <property type="term" value="C:plasma membrane"/>
    <property type="evidence" value="ECO:0007669"/>
    <property type="project" value="UniProtKB-SubCell"/>
</dbReference>
<dbReference type="InterPro" id="IPR026022">
    <property type="entry name" value="PhoU_dom"/>
</dbReference>
<dbReference type="SUPFAM" id="SSF109755">
    <property type="entry name" value="PhoU-like"/>
    <property type="match status" value="1"/>
</dbReference>
<sequence>MSINDISSLFGFLGGLGMFLYGMNTMADGMQKSAGSRMSRFLGMLTNNRFLAVLLGALITAIIQSSGATTVMVVGFVSAGVLNLTQAVGVIMGANIGTTITAWIVSMNQLGDAFSIMQPSFWAPLFIGIGAVLLLFGKKQRMKTIGEILVGLGMLFVGLDFMSGAISPYTDAPIFSEAFRILGKNPLLGMLIGAIVTALLQSSSASVGILQTLAMNGVVTTNAAIFITLGQNIGSCVTALISSIGGTRTAKRAAVIHLSFNVMGAIIFGIGSFILFAASPVLAAHNITAVQISIFHTFFNLTNTLLLFPFAKQLVDLSGVVIPEGRNDDGEIAGEEAVTMKHLDERIFESPAFAVETASMEVVHMGQITLENVKLAMDAVLTKNADKVKEVYKTEKTINNMEKMLMEYLVKINNLSLTEEQKLVINNLFYSINDIERVGDHAENLAEQADYMIQHEISFSGTGASDLEVICQTAYKSFFHSIEARRKGDMEDVRKVSKCEDEVDLLEEELREKHIERLSSGGCKPSAGVVFLELISNLERISDHSYNLASYVKSEI</sequence>
<feature type="transmembrane region" description="Helical" evidence="6">
    <location>
        <begin position="119"/>
        <end position="136"/>
    </location>
</feature>
<feature type="transmembrane region" description="Helical" evidence="6">
    <location>
        <begin position="289"/>
        <end position="308"/>
    </location>
</feature>
<dbReference type="GO" id="GO:0005436">
    <property type="term" value="F:sodium:phosphate symporter activity"/>
    <property type="evidence" value="ECO:0007669"/>
    <property type="project" value="InterPro"/>
</dbReference>
<keyword evidence="4 6" id="KW-1133">Transmembrane helix</keyword>
<evidence type="ECO:0000256" key="3">
    <source>
        <dbReference type="ARBA" id="ARBA00022692"/>
    </source>
</evidence>
<evidence type="ECO:0000256" key="6">
    <source>
        <dbReference type="SAM" id="Phobius"/>
    </source>
</evidence>
<protein>
    <submittedName>
        <fullName evidence="8">Na/Pi cotransporter</fullName>
    </submittedName>
</protein>
<feature type="transmembrane region" description="Helical" evidence="6">
    <location>
        <begin position="87"/>
        <end position="107"/>
    </location>
</feature>
<dbReference type="Proteomes" id="UP000028525">
    <property type="component" value="Unassembled WGS sequence"/>
</dbReference>
<dbReference type="STRING" id="29354.IO98_11295"/>
<keyword evidence="9" id="KW-1185">Reference proteome</keyword>
<keyword evidence="2" id="KW-1003">Cell membrane</keyword>
<dbReference type="NCBIfam" id="TIGR00704">
    <property type="entry name" value="NaPi_cotrn_rel"/>
    <property type="match status" value="1"/>
</dbReference>
<evidence type="ECO:0000313" key="9">
    <source>
        <dbReference type="Proteomes" id="UP000028525"/>
    </source>
</evidence>
<organism evidence="8 9">
    <name type="scientific">Lacrimispora celerecrescens</name>
    <dbReference type="NCBI Taxonomy" id="29354"/>
    <lineage>
        <taxon>Bacteria</taxon>
        <taxon>Bacillati</taxon>
        <taxon>Bacillota</taxon>
        <taxon>Clostridia</taxon>
        <taxon>Lachnospirales</taxon>
        <taxon>Lachnospiraceae</taxon>
        <taxon>Lacrimispora</taxon>
    </lineage>
</organism>
<dbReference type="PANTHER" id="PTHR10010:SF46">
    <property type="entry name" value="SODIUM-DEPENDENT PHOSPHATE TRANSPORT PROTEIN 2B"/>
    <property type="match status" value="1"/>
</dbReference>
<dbReference type="NCBIfam" id="NF037997">
    <property type="entry name" value="Na_Pi_symport"/>
    <property type="match status" value="1"/>
</dbReference>
<dbReference type="AlphaFoldDB" id="A0A084JM91"/>
<evidence type="ECO:0000313" key="8">
    <source>
        <dbReference type="EMBL" id="KEZ90075.1"/>
    </source>
</evidence>
<feature type="domain" description="PhoU" evidence="7">
    <location>
        <begin position="471"/>
        <end position="552"/>
    </location>
</feature>